<dbReference type="Pfam" id="PF13975">
    <property type="entry name" value="gag-asp_proteas"/>
    <property type="match status" value="1"/>
</dbReference>
<accession>A0A1N7JQ99</accession>
<dbReference type="Gene3D" id="2.40.70.10">
    <property type="entry name" value="Acid Proteases"/>
    <property type="match status" value="1"/>
</dbReference>
<dbReference type="SUPFAM" id="SSF50630">
    <property type="entry name" value="Acid proteases"/>
    <property type="match status" value="1"/>
</dbReference>
<gene>
    <name evidence="1" type="ORF">SAMN05421785_10147</name>
</gene>
<organism evidence="1 2">
    <name type="scientific">Chryseobacterium gambrini</name>
    <dbReference type="NCBI Taxonomy" id="373672"/>
    <lineage>
        <taxon>Bacteria</taxon>
        <taxon>Pseudomonadati</taxon>
        <taxon>Bacteroidota</taxon>
        <taxon>Flavobacteriia</taxon>
        <taxon>Flavobacteriales</taxon>
        <taxon>Weeksellaceae</taxon>
        <taxon>Chryseobacterium group</taxon>
        <taxon>Chryseobacterium</taxon>
    </lineage>
</organism>
<sequence>MMKKNYLLLMLFFTITFCYSQKKEIDSIPFSLEKQLLTFSGKVNGKTIEFALDTGAAVSVSNSINNKTAGVEILDSNKTINDSSNKKIKIKSIKIESLSIGNFEVKNLKGVTFDMPFLYCTNLLLLGQDFIKKFNWKIDFTKKLIYISEKPFPTDRSYHKWTVYYNSNRPLIDFTIQNKTFKNCLLDTGFSGVMEINSKDTDIMNTIFDEKKSKNQADEFISTNMGLSGLGNPESYSTFFVDEIKLDQTVIRQLPVTINKTKESKIGINFFSQYSDVLIMNFNENAFYLKQSGKPLLPKKQMDAKAFFIDGNLTVISKNMNENSTAKNVQIGDHIKSINGKNASEFTECELLQWAYFSKEDYILEKDNGEKIEIKSSSHLK</sequence>
<evidence type="ECO:0000313" key="2">
    <source>
        <dbReference type="Proteomes" id="UP000185781"/>
    </source>
</evidence>
<keyword evidence="1" id="KW-0645">Protease</keyword>
<dbReference type="OrthoDB" id="5580718at2"/>
<evidence type="ECO:0000313" key="1">
    <source>
        <dbReference type="EMBL" id="SIS51533.1"/>
    </source>
</evidence>
<dbReference type="EMBL" id="FTOV01000001">
    <property type="protein sequence ID" value="SIS51533.1"/>
    <property type="molecule type" value="Genomic_DNA"/>
</dbReference>
<keyword evidence="1" id="KW-0378">Hydrolase</keyword>
<dbReference type="InterPro" id="IPR021109">
    <property type="entry name" value="Peptidase_aspartic_dom_sf"/>
</dbReference>
<dbReference type="Proteomes" id="UP000185781">
    <property type="component" value="Unassembled WGS sequence"/>
</dbReference>
<proteinExistence type="predicted"/>
<name>A0A1N7JQ99_9FLAO</name>
<dbReference type="GO" id="GO:0008233">
    <property type="term" value="F:peptidase activity"/>
    <property type="evidence" value="ECO:0007669"/>
    <property type="project" value="UniProtKB-KW"/>
</dbReference>
<dbReference type="GO" id="GO:0006508">
    <property type="term" value="P:proteolysis"/>
    <property type="evidence" value="ECO:0007669"/>
    <property type="project" value="UniProtKB-KW"/>
</dbReference>
<dbReference type="STRING" id="373672.SAMN05421785_10147"/>
<protein>
    <submittedName>
        <fullName evidence="1">Gag-polyprotein putative aspartyl protease</fullName>
    </submittedName>
</protein>
<reference evidence="1 2" key="1">
    <citation type="submission" date="2017-01" db="EMBL/GenBank/DDBJ databases">
        <authorList>
            <person name="Mah S.A."/>
            <person name="Swanson W.J."/>
            <person name="Moy G.W."/>
            <person name="Vacquier V.D."/>
        </authorList>
    </citation>
    <scope>NUCLEOTIDE SEQUENCE [LARGE SCALE GENOMIC DNA]</scope>
    <source>
        <strain evidence="1 2">DSM 18014</strain>
    </source>
</reference>
<dbReference type="AlphaFoldDB" id="A0A1N7JQ99"/>